<name>A0ABV0KRI0_9CYAN</name>
<organism evidence="1 2">
    <name type="scientific">Stenomitos frigidus AS-A4</name>
    <dbReference type="NCBI Taxonomy" id="2933935"/>
    <lineage>
        <taxon>Bacteria</taxon>
        <taxon>Bacillati</taxon>
        <taxon>Cyanobacteriota</taxon>
        <taxon>Cyanophyceae</taxon>
        <taxon>Leptolyngbyales</taxon>
        <taxon>Leptolyngbyaceae</taxon>
        <taxon>Stenomitos</taxon>
    </lineage>
</organism>
<dbReference type="Proteomes" id="UP001476950">
    <property type="component" value="Unassembled WGS sequence"/>
</dbReference>
<proteinExistence type="predicted"/>
<sequence length="112" mass="13500">MTARQPRALGARENEILAAYLRCQQTLVLSPQDFYRKWLVSQEMMARICLCSRVTVERWFATGKNFRPPELLYQQRLAQIDFLWEHFESLPKRWRRVYCQPPSRRQNQDPSP</sequence>
<dbReference type="EMBL" id="JAMPLM010000045">
    <property type="protein sequence ID" value="MEP1061842.1"/>
    <property type="molecule type" value="Genomic_DNA"/>
</dbReference>
<comment type="caution">
    <text evidence="1">The sequence shown here is derived from an EMBL/GenBank/DDBJ whole genome shotgun (WGS) entry which is preliminary data.</text>
</comment>
<gene>
    <name evidence="1" type="ORF">NDI38_26065</name>
</gene>
<reference evidence="1 2" key="1">
    <citation type="submission" date="2022-04" db="EMBL/GenBank/DDBJ databases">
        <title>Positive selection, recombination, and allopatry shape intraspecific diversity of widespread and dominant cyanobacteria.</title>
        <authorList>
            <person name="Wei J."/>
            <person name="Shu W."/>
            <person name="Hu C."/>
        </authorList>
    </citation>
    <scope>NUCLEOTIDE SEQUENCE [LARGE SCALE GENOMIC DNA]</scope>
    <source>
        <strain evidence="1 2">AS-A4</strain>
    </source>
</reference>
<accession>A0ABV0KRI0</accession>
<keyword evidence="2" id="KW-1185">Reference proteome</keyword>
<dbReference type="RefSeq" id="WP_190448581.1">
    <property type="nucleotide sequence ID" value="NZ_JAMPLM010000045.1"/>
</dbReference>
<evidence type="ECO:0000313" key="2">
    <source>
        <dbReference type="Proteomes" id="UP001476950"/>
    </source>
</evidence>
<evidence type="ECO:0000313" key="1">
    <source>
        <dbReference type="EMBL" id="MEP1061842.1"/>
    </source>
</evidence>
<protein>
    <submittedName>
        <fullName evidence="1">Helix-turn-helix domain-containing protein</fullName>
    </submittedName>
</protein>